<reference evidence="1" key="2">
    <citation type="submission" date="2020-09" db="EMBL/GenBank/DDBJ databases">
        <authorList>
            <person name="Sun Q."/>
            <person name="Zhou Y."/>
        </authorList>
    </citation>
    <scope>NUCLEOTIDE SEQUENCE</scope>
    <source>
        <strain evidence="1">CGMCC 1.15152</strain>
    </source>
</reference>
<comment type="caution">
    <text evidence="1">The sequence shown here is derived from an EMBL/GenBank/DDBJ whole genome shotgun (WGS) entry which is preliminary data.</text>
</comment>
<name>A0A916YDW4_9MICO</name>
<accession>A0A916YDW4</accession>
<keyword evidence="2" id="KW-1185">Reference proteome</keyword>
<organism evidence="1 2">
    <name type="scientific">Microbacterium faecale</name>
    <dbReference type="NCBI Taxonomy" id="1804630"/>
    <lineage>
        <taxon>Bacteria</taxon>
        <taxon>Bacillati</taxon>
        <taxon>Actinomycetota</taxon>
        <taxon>Actinomycetes</taxon>
        <taxon>Micrococcales</taxon>
        <taxon>Microbacteriaceae</taxon>
        <taxon>Microbacterium</taxon>
    </lineage>
</organism>
<sequence length="308" mass="33964">MPHDDAPLAWVESPLQMIGAAEWAAAHRTRVDLAARLAPQVEKTAGVLNRLDALFGEQAGYYGIPWRTLRRHDHWLVGDGFSGQFRLAVTVLRPRRLTFLDDGLATLDFVDAIAGARPLTRPGVAERAVARRLAPLALDAIRLRAVAGDARIFTTFDLGEGRAGRLRDLGVRVQLHAFEWLRAAAARTPAAAAVREDRVILGSARVVDRHMPRTEYLQWVRDSARGADTAYLPHRREEEDVLAAVAALPRVRVVRTGLPIELVLAGRRVPREIVTLPTSAATTLRRVLEGSPVVVRERPFVTPEGAVR</sequence>
<dbReference type="Proteomes" id="UP000633205">
    <property type="component" value="Unassembled WGS sequence"/>
</dbReference>
<dbReference type="EMBL" id="BMHO01000001">
    <property type="protein sequence ID" value="GGD39595.1"/>
    <property type="molecule type" value="Genomic_DNA"/>
</dbReference>
<evidence type="ECO:0000313" key="1">
    <source>
        <dbReference type="EMBL" id="GGD39595.1"/>
    </source>
</evidence>
<dbReference type="AlphaFoldDB" id="A0A916YDW4"/>
<protein>
    <submittedName>
        <fullName evidence="1">Uncharacterized protein</fullName>
    </submittedName>
</protein>
<evidence type="ECO:0000313" key="2">
    <source>
        <dbReference type="Proteomes" id="UP000633205"/>
    </source>
</evidence>
<proteinExistence type="predicted"/>
<reference evidence="1" key="1">
    <citation type="journal article" date="2014" name="Int. J. Syst. Evol. Microbiol.">
        <title>Complete genome sequence of Corynebacterium casei LMG S-19264T (=DSM 44701T), isolated from a smear-ripened cheese.</title>
        <authorList>
            <consortium name="US DOE Joint Genome Institute (JGI-PGF)"/>
            <person name="Walter F."/>
            <person name="Albersmeier A."/>
            <person name="Kalinowski J."/>
            <person name="Ruckert C."/>
        </authorList>
    </citation>
    <scope>NUCLEOTIDE SEQUENCE</scope>
    <source>
        <strain evidence="1">CGMCC 1.15152</strain>
    </source>
</reference>
<gene>
    <name evidence="1" type="ORF">GCM10010915_20450</name>
</gene>